<gene>
    <name evidence="2" type="ORF">CYMTET_30796</name>
</gene>
<dbReference type="Gene3D" id="1.25.40.20">
    <property type="entry name" value="Ankyrin repeat-containing domain"/>
    <property type="match status" value="3"/>
</dbReference>
<reference evidence="2 3" key="1">
    <citation type="journal article" date="2015" name="Genome Biol. Evol.">
        <title>Comparative Genomics of a Bacterivorous Green Alga Reveals Evolutionary Causalities and Consequences of Phago-Mixotrophic Mode of Nutrition.</title>
        <authorList>
            <person name="Burns J.A."/>
            <person name="Paasch A."/>
            <person name="Narechania A."/>
            <person name="Kim E."/>
        </authorList>
    </citation>
    <scope>NUCLEOTIDE SEQUENCE [LARGE SCALE GENOMIC DNA]</scope>
    <source>
        <strain evidence="2 3">PLY_AMNH</strain>
    </source>
</reference>
<keyword evidence="3" id="KW-1185">Reference proteome</keyword>
<dbReference type="PANTHER" id="PTHR46224">
    <property type="entry name" value="ANKYRIN REPEAT FAMILY PROTEIN"/>
    <property type="match status" value="1"/>
</dbReference>
<name>A0AAE0FIG8_9CHLO</name>
<dbReference type="AlphaFoldDB" id="A0AAE0FIG8"/>
<evidence type="ECO:0000313" key="3">
    <source>
        <dbReference type="Proteomes" id="UP001190700"/>
    </source>
</evidence>
<protein>
    <submittedName>
        <fullName evidence="2">Uncharacterized protein</fullName>
    </submittedName>
</protein>
<dbReference type="SUPFAM" id="SSF48403">
    <property type="entry name" value="Ankyrin repeat"/>
    <property type="match status" value="1"/>
</dbReference>
<comment type="caution">
    <text evidence="2">The sequence shown here is derived from an EMBL/GenBank/DDBJ whole genome shotgun (WGS) entry which is preliminary data.</text>
</comment>
<dbReference type="PROSITE" id="PS50297">
    <property type="entry name" value="ANK_REP_REGION"/>
    <property type="match status" value="3"/>
</dbReference>
<dbReference type="PRINTS" id="PR01415">
    <property type="entry name" value="ANKYRIN"/>
</dbReference>
<dbReference type="Proteomes" id="UP001190700">
    <property type="component" value="Unassembled WGS sequence"/>
</dbReference>
<feature type="repeat" description="ANK" evidence="1">
    <location>
        <begin position="170"/>
        <end position="202"/>
    </location>
</feature>
<sequence>MVEKVKGHASCVYMHYSYAYAQFHRKHSSVFHGSKYKLRANARPPVAVTSQLPMGCGTSKAAAKQATEGTELIAAALRGDVDDLKTLLMRKNSQQQTYRDEEGYIALHWAGRYDRPDIIRLLLENDGSLLEHRSVPEEHTALHLAAYFGCPEAARTLLDLMAHLEAKDKDGRTALHLAAYNGQTEMVNLLLTKNAKLEAKNTLERGPLHLAAYHGSVETIQALLQAGAQMNVADSEGRIPLHLASARGNLAAVKVLLEVCRAATPKSTLSTCVRLPGGRVLPGRCTWRTAP</sequence>
<keyword evidence="1" id="KW-0040">ANK repeat</keyword>
<organism evidence="2 3">
    <name type="scientific">Cymbomonas tetramitiformis</name>
    <dbReference type="NCBI Taxonomy" id="36881"/>
    <lineage>
        <taxon>Eukaryota</taxon>
        <taxon>Viridiplantae</taxon>
        <taxon>Chlorophyta</taxon>
        <taxon>Pyramimonadophyceae</taxon>
        <taxon>Pyramimonadales</taxon>
        <taxon>Pyramimonadaceae</taxon>
        <taxon>Cymbomonas</taxon>
    </lineage>
</organism>
<feature type="repeat" description="ANK" evidence="1">
    <location>
        <begin position="203"/>
        <end position="235"/>
    </location>
</feature>
<dbReference type="InterPro" id="IPR002110">
    <property type="entry name" value="Ankyrin_rpt"/>
</dbReference>
<evidence type="ECO:0000256" key="1">
    <source>
        <dbReference type="PROSITE-ProRule" id="PRU00023"/>
    </source>
</evidence>
<dbReference type="SMART" id="SM00248">
    <property type="entry name" value="ANK"/>
    <property type="match status" value="5"/>
</dbReference>
<dbReference type="PANTHER" id="PTHR46224:SF64">
    <property type="entry name" value="IQ MOTIF AND ANKYRIN REPEAT DOMAIN-CONTAINING PROTEIN 1"/>
    <property type="match status" value="1"/>
</dbReference>
<dbReference type="EMBL" id="LGRX02017969">
    <property type="protein sequence ID" value="KAK3260234.1"/>
    <property type="molecule type" value="Genomic_DNA"/>
</dbReference>
<dbReference type="InterPro" id="IPR036770">
    <property type="entry name" value="Ankyrin_rpt-contain_sf"/>
</dbReference>
<feature type="repeat" description="ANK" evidence="1">
    <location>
        <begin position="236"/>
        <end position="258"/>
    </location>
</feature>
<accession>A0AAE0FIG8</accession>
<dbReference type="Pfam" id="PF12796">
    <property type="entry name" value="Ank_2"/>
    <property type="match status" value="1"/>
</dbReference>
<dbReference type="PROSITE" id="PS50088">
    <property type="entry name" value="ANK_REPEAT"/>
    <property type="match status" value="4"/>
</dbReference>
<feature type="repeat" description="ANK" evidence="1">
    <location>
        <begin position="137"/>
        <end position="169"/>
    </location>
</feature>
<dbReference type="Pfam" id="PF13637">
    <property type="entry name" value="Ank_4"/>
    <property type="match status" value="1"/>
</dbReference>
<evidence type="ECO:0000313" key="2">
    <source>
        <dbReference type="EMBL" id="KAK3260234.1"/>
    </source>
</evidence>
<dbReference type="Pfam" id="PF00023">
    <property type="entry name" value="Ank"/>
    <property type="match status" value="1"/>
</dbReference>
<proteinExistence type="predicted"/>
<dbReference type="InterPro" id="IPR051616">
    <property type="entry name" value="Cul2-RING_E3_ligase_SR"/>
</dbReference>